<evidence type="ECO:0000313" key="2">
    <source>
        <dbReference type="EMBL" id="SDS73135.1"/>
    </source>
</evidence>
<keyword evidence="3" id="KW-1185">Reference proteome</keyword>
<reference evidence="2 3" key="1">
    <citation type="submission" date="2016-10" db="EMBL/GenBank/DDBJ databases">
        <authorList>
            <person name="de Groot N.N."/>
        </authorList>
    </citation>
    <scope>NUCLEOTIDE SEQUENCE [LARGE SCALE GENOMIC DNA]</scope>
    <source>
        <strain evidence="2 3">MP1X4</strain>
    </source>
</reference>
<keyword evidence="1" id="KW-0812">Transmembrane</keyword>
<accession>A0A1H1UKY2</accession>
<sequence length="205" mass="23927">MGMFFAVFTAINWLRNAHYFAHFSAIKQCVLIVKGICPTNKVSLGYDIVLYRRRWRRSRFCSVSKLVILVVDNLYVSFENLMSSEMKRGRCWRIIHNYFTINDLHFGTSLVYYRRNESIKYYDSDQVYQLSAKSKTMEIVYVTTHLVMAICIISILHLCLGRETSGDEEKLPVTDRFYTRGLKLVKVIATTAYRIAIGVLISYLK</sequence>
<dbReference type="Proteomes" id="UP000199679">
    <property type="component" value="Chromosome I"/>
</dbReference>
<keyword evidence="1" id="KW-0472">Membrane</keyword>
<evidence type="ECO:0000256" key="1">
    <source>
        <dbReference type="SAM" id="Phobius"/>
    </source>
</evidence>
<organism evidence="2 3">
    <name type="scientific">Mucilaginibacter mallensis</name>
    <dbReference type="NCBI Taxonomy" id="652787"/>
    <lineage>
        <taxon>Bacteria</taxon>
        <taxon>Pseudomonadati</taxon>
        <taxon>Bacteroidota</taxon>
        <taxon>Sphingobacteriia</taxon>
        <taxon>Sphingobacteriales</taxon>
        <taxon>Sphingobacteriaceae</taxon>
        <taxon>Mucilaginibacter</taxon>
    </lineage>
</organism>
<dbReference type="AlphaFoldDB" id="A0A1H1UKY2"/>
<evidence type="ECO:0000313" key="3">
    <source>
        <dbReference type="Proteomes" id="UP000199679"/>
    </source>
</evidence>
<keyword evidence="1" id="KW-1133">Transmembrane helix</keyword>
<gene>
    <name evidence="2" type="ORF">SAMN05216490_1699</name>
</gene>
<protein>
    <submittedName>
        <fullName evidence="2">Uncharacterized protein</fullName>
    </submittedName>
</protein>
<feature type="transmembrane region" description="Helical" evidence="1">
    <location>
        <begin position="139"/>
        <end position="160"/>
    </location>
</feature>
<dbReference type="EMBL" id="LT629740">
    <property type="protein sequence ID" value="SDS73135.1"/>
    <property type="molecule type" value="Genomic_DNA"/>
</dbReference>
<proteinExistence type="predicted"/>
<feature type="transmembrane region" description="Helical" evidence="1">
    <location>
        <begin position="181"/>
        <end position="204"/>
    </location>
</feature>
<name>A0A1H1UKY2_MUCMA</name>